<keyword evidence="4" id="KW-1185">Reference proteome</keyword>
<dbReference type="AlphaFoldDB" id="A0A1H6QQN4"/>
<dbReference type="SUPFAM" id="SSF55073">
    <property type="entry name" value="Nucleotide cyclase"/>
    <property type="match status" value="1"/>
</dbReference>
<dbReference type="InterPro" id="IPR011990">
    <property type="entry name" value="TPR-like_helical_dom_sf"/>
</dbReference>
<gene>
    <name evidence="3" type="ORF">SAMN05444007_101261</name>
</gene>
<dbReference type="STRING" id="1227549.SAMN05444007_101261"/>
<dbReference type="GO" id="GO:0035556">
    <property type="term" value="P:intracellular signal transduction"/>
    <property type="evidence" value="ECO:0007669"/>
    <property type="project" value="InterPro"/>
</dbReference>
<dbReference type="PANTHER" id="PTHR43081">
    <property type="entry name" value="ADENYLATE CYCLASE, TERMINAL-DIFFERENTIATION SPECIFIC-RELATED"/>
    <property type="match status" value="1"/>
</dbReference>
<protein>
    <submittedName>
        <fullName evidence="3">Adenylate cyclase, class 3</fullName>
    </submittedName>
</protein>
<keyword evidence="1" id="KW-0812">Transmembrane</keyword>
<reference evidence="3 4" key="1">
    <citation type="submission" date="2016-10" db="EMBL/GenBank/DDBJ databases">
        <authorList>
            <person name="de Groot N.N."/>
        </authorList>
    </citation>
    <scope>NUCLEOTIDE SEQUENCE [LARGE SCALE GENOMIC DNA]</scope>
    <source>
        <strain evidence="3 4">DSM 29340</strain>
    </source>
</reference>
<keyword evidence="1" id="KW-1133">Transmembrane helix</keyword>
<dbReference type="GO" id="GO:0004016">
    <property type="term" value="F:adenylate cyclase activity"/>
    <property type="evidence" value="ECO:0007669"/>
    <property type="project" value="UniProtKB-ARBA"/>
</dbReference>
<dbReference type="PROSITE" id="PS50125">
    <property type="entry name" value="GUANYLATE_CYCLASE_2"/>
    <property type="match status" value="1"/>
</dbReference>
<dbReference type="CDD" id="cd07302">
    <property type="entry name" value="CHD"/>
    <property type="match status" value="1"/>
</dbReference>
<proteinExistence type="predicted"/>
<dbReference type="EMBL" id="FNYD01000001">
    <property type="protein sequence ID" value="SEI46128.1"/>
    <property type="molecule type" value="Genomic_DNA"/>
</dbReference>
<dbReference type="GO" id="GO:0006171">
    <property type="term" value="P:cAMP biosynthetic process"/>
    <property type="evidence" value="ECO:0007669"/>
    <property type="project" value="TreeGrafter"/>
</dbReference>
<sequence length="607" mass="67076">MSRKLAGFLVADAVSYSARMEENEAKALAALSNSRAIIDGILAEHQGSIIATAADSVIAEFPSALDAVRAALDAQAQLERDEADNFRFRIGVHFGDVVQQDGTLLGDGVNIAARLEPLAPNGGIVISGVVADQIVGKVDARFASIGKHSVKNIARPVDLYCWPETAAKSYRRRKLMRLWPIATVALIAVASVFAWFARQEEVDQGMPTGPKIAVLPFEEVGAGAEEVFFADGLSRDINAYLTKFSNLFVFSLSSTREYSEVDCATIRRELNADFILSGTVRRADESLRVTTSFTDARDCVQLNAPGPFTRDLSAQSVIDVQIEIARKVVSEIGSADAPIFDAKLARAIEEKAPENLNAYECVLLSYWFYENFEPDRHRRARDCLMGAVKSDPDYSLAWSRLAFSHIESKKYSIDTKDSWDEDSLRAAQRAIDLDPANPDAYYALAIRSQMVGDAPDVFANHARKAIELNPYDSFVLADLGTWMAYSGQWDTGKEWVTRAKALNPKHQSWWDFIWQLHSFLQGDYSASIAHAQTVNLPGNYMVQAALTAAHAMNGDQEMAERTLEKVLELKPDYAEDPRQPFRARGMEKVLVDKLMEGLTMAGLDVPT</sequence>
<keyword evidence="1" id="KW-0472">Membrane</keyword>
<dbReference type="SUPFAM" id="SSF48452">
    <property type="entry name" value="TPR-like"/>
    <property type="match status" value="1"/>
</dbReference>
<evidence type="ECO:0000313" key="3">
    <source>
        <dbReference type="EMBL" id="SEI46128.1"/>
    </source>
</evidence>
<dbReference type="Gene3D" id="3.30.70.1230">
    <property type="entry name" value="Nucleotide cyclase"/>
    <property type="match status" value="1"/>
</dbReference>
<evidence type="ECO:0000313" key="4">
    <source>
        <dbReference type="Proteomes" id="UP000199379"/>
    </source>
</evidence>
<feature type="transmembrane region" description="Helical" evidence="1">
    <location>
        <begin position="178"/>
        <end position="197"/>
    </location>
</feature>
<dbReference type="Gene3D" id="1.25.40.10">
    <property type="entry name" value="Tetratricopeptide repeat domain"/>
    <property type="match status" value="2"/>
</dbReference>
<dbReference type="PANTHER" id="PTHR43081:SF19">
    <property type="entry name" value="PH-SENSITIVE ADENYLATE CYCLASE RV1264"/>
    <property type="match status" value="1"/>
</dbReference>
<dbReference type="Proteomes" id="UP000199379">
    <property type="component" value="Unassembled WGS sequence"/>
</dbReference>
<dbReference type="InterPro" id="IPR029787">
    <property type="entry name" value="Nucleotide_cyclase"/>
</dbReference>
<evidence type="ECO:0000259" key="2">
    <source>
        <dbReference type="PROSITE" id="PS50125"/>
    </source>
</evidence>
<accession>A0A1H6QQN4</accession>
<evidence type="ECO:0000256" key="1">
    <source>
        <dbReference type="SAM" id="Phobius"/>
    </source>
</evidence>
<dbReference type="InterPro" id="IPR001054">
    <property type="entry name" value="A/G_cyclase"/>
</dbReference>
<dbReference type="RefSeq" id="WP_092361754.1">
    <property type="nucleotide sequence ID" value="NZ_BMGV01000001.1"/>
</dbReference>
<feature type="domain" description="Guanylate cyclase" evidence="2">
    <location>
        <begin position="1"/>
        <end position="116"/>
    </location>
</feature>
<organism evidence="3 4">
    <name type="scientific">Cribrihabitans marinus</name>
    <dbReference type="NCBI Taxonomy" id="1227549"/>
    <lineage>
        <taxon>Bacteria</taxon>
        <taxon>Pseudomonadati</taxon>
        <taxon>Pseudomonadota</taxon>
        <taxon>Alphaproteobacteria</taxon>
        <taxon>Rhodobacterales</taxon>
        <taxon>Paracoccaceae</taxon>
        <taxon>Cribrihabitans</taxon>
    </lineage>
</organism>
<name>A0A1H6QQN4_9RHOB</name>
<dbReference type="InterPro" id="IPR050697">
    <property type="entry name" value="Adenylyl/Guanylyl_Cyclase_3/4"/>
</dbReference>